<evidence type="ECO:0000256" key="1">
    <source>
        <dbReference type="SAM" id="Phobius"/>
    </source>
</evidence>
<keyword evidence="1" id="KW-0812">Transmembrane</keyword>
<proteinExistence type="predicted"/>
<keyword evidence="1" id="KW-1133">Transmembrane helix</keyword>
<organism evidence="2 3">
    <name type="scientific">Fervidobacterium islandicum</name>
    <dbReference type="NCBI Taxonomy" id="2423"/>
    <lineage>
        <taxon>Bacteria</taxon>
        <taxon>Thermotogati</taxon>
        <taxon>Thermotogota</taxon>
        <taxon>Thermotogae</taxon>
        <taxon>Thermotogales</taxon>
        <taxon>Fervidobacteriaceae</taxon>
        <taxon>Fervidobacterium</taxon>
    </lineage>
</organism>
<dbReference type="Proteomes" id="UP000093740">
    <property type="component" value="Chromosome"/>
</dbReference>
<dbReference type="CDD" id="cd09846">
    <property type="entry name" value="DUF1312"/>
    <property type="match status" value="1"/>
</dbReference>
<sequence>MAERKLLRVVDVVLVIVVVAVGVGWYLFDYVFSHKKAASYQLQSGAISVRIQGEEVLRVNEPGDWIIKNKDGKYVTTLHFDGQKVWVTESNCPDKICEKTGKVGPGGSIICVPNRMIIEFKKEKHKNAVDTETW</sequence>
<dbReference type="Gene3D" id="2.60.320.10">
    <property type="entry name" value="N-utilization substance G protein NusG, insert domain"/>
    <property type="match status" value="1"/>
</dbReference>
<feature type="transmembrane region" description="Helical" evidence="1">
    <location>
        <begin position="6"/>
        <end position="28"/>
    </location>
</feature>
<dbReference type="RefSeq" id="WP_033191544.1">
    <property type="nucleotide sequence ID" value="NZ_CP014334.2"/>
</dbReference>
<dbReference type="AlphaFoldDB" id="A0AAI8CKB9"/>
<keyword evidence="1" id="KW-0472">Membrane</keyword>
<gene>
    <name evidence="2" type="ORF">NA23_00200</name>
</gene>
<dbReference type="Pfam" id="PF07009">
    <property type="entry name" value="NusG_II"/>
    <property type="match status" value="1"/>
</dbReference>
<name>A0AAI8CKB9_FERIS</name>
<reference evidence="2 3" key="1">
    <citation type="journal article" date="2015" name="Stand. Genomic Sci.">
        <title>Genome sequence of a native-feather degrading extremely thermophilic Eubacterium, Fervidobacterium islandicum AW-1.</title>
        <authorList>
            <person name="Lee Y.J."/>
            <person name="Jeong H."/>
            <person name="Park G.S."/>
            <person name="Kwak Y."/>
            <person name="Lee S.J."/>
            <person name="Lee S.J."/>
            <person name="Park M.K."/>
            <person name="Kim J.Y."/>
            <person name="Kang H.K."/>
            <person name="Shin J.H."/>
            <person name="Lee D.W."/>
        </authorList>
    </citation>
    <scope>NUCLEOTIDE SEQUENCE [LARGE SCALE GENOMIC DNA]</scope>
    <source>
        <strain evidence="2 3">AW-1</strain>
    </source>
</reference>
<dbReference type="KEGG" id="fia:NA23_00200"/>
<protein>
    <submittedName>
        <fullName evidence="2">NusG domain II-containing protein</fullName>
    </submittedName>
</protein>
<dbReference type="InterPro" id="IPR038690">
    <property type="entry name" value="NusG_2_sf"/>
</dbReference>
<accession>A0AAI8CKB9</accession>
<evidence type="ECO:0000313" key="3">
    <source>
        <dbReference type="Proteomes" id="UP000093740"/>
    </source>
</evidence>
<keyword evidence="3" id="KW-1185">Reference proteome</keyword>
<dbReference type="EMBL" id="CP014334">
    <property type="protein sequence ID" value="AMW31920.1"/>
    <property type="molecule type" value="Genomic_DNA"/>
</dbReference>
<evidence type="ECO:0000313" key="2">
    <source>
        <dbReference type="EMBL" id="AMW31920.1"/>
    </source>
</evidence>